<dbReference type="EMBL" id="CP022684">
    <property type="protein sequence ID" value="AUM11062.1"/>
    <property type="molecule type" value="Genomic_DNA"/>
</dbReference>
<feature type="transmembrane region" description="Helical" evidence="4">
    <location>
        <begin position="210"/>
        <end position="228"/>
    </location>
</feature>
<dbReference type="Proteomes" id="UP000235116">
    <property type="component" value="Chromosome"/>
</dbReference>
<feature type="transmembrane region" description="Helical" evidence="4">
    <location>
        <begin position="305"/>
        <end position="325"/>
    </location>
</feature>
<feature type="transmembrane region" description="Helical" evidence="4">
    <location>
        <begin position="278"/>
        <end position="299"/>
    </location>
</feature>
<evidence type="ECO:0000256" key="1">
    <source>
        <dbReference type="ARBA" id="ARBA00001946"/>
    </source>
</evidence>
<dbReference type="PANTHER" id="PTHR45138:SF9">
    <property type="entry name" value="DIGUANYLATE CYCLASE DGCM-RELATED"/>
    <property type="match status" value="1"/>
</dbReference>
<dbReference type="InterPro" id="IPR000160">
    <property type="entry name" value="GGDEF_dom"/>
</dbReference>
<dbReference type="InterPro" id="IPR029787">
    <property type="entry name" value="Nucleotide_cyclase"/>
</dbReference>
<keyword evidence="4" id="KW-1133">Transmembrane helix</keyword>
<keyword evidence="4" id="KW-0812">Transmembrane</keyword>
<evidence type="ECO:0000256" key="2">
    <source>
        <dbReference type="ARBA" id="ARBA00012528"/>
    </source>
</evidence>
<dbReference type="GO" id="GO:0043709">
    <property type="term" value="P:cell adhesion involved in single-species biofilm formation"/>
    <property type="evidence" value="ECO:0007669"/>
    <property type="project" value="TreeGrafter"/>
</dbReference>
<dbReference type="CDD" id="cd01949">
    <property type="entry name" value="GGDEF"/>
    <property type="match status" value="1"/>
</dbReference>
<organism evidence="6 7">
    <name type="scientific">Ketobacter alkanivorans</name>
    <dbReference type="NCBI Taxonomy" id="1917421"/>
    <lineage>
        <taxon>Bacteria</taxon>
        <taxon>Pseudomonadati</taxon>
        <taxon>Pseudomonadota</taxon>
        <taxon>Gammaproteobacteria</taxon>
        <taxon>Pseudomonadales</taxon>
        <taxon>Ketobacteraceae</taxon>
        <taxon>Ketobacter</taxon>
    </lineage>
</organism>
<dbReference type="GO" id="GO:1902201">
    <property type="term" value="P:negative regulation of bacterial-type flagellum-dependent cell motility"/>
    <property type="evidence" value="ECO:0007669"/>
    <property type="project" value="TreeGrafter"/>
</dbReference>
<accession>A0A2K9LFL4</accession>
<dbReference type="Pfam" id="PF00990">
    <property type="entry name" value="GGDEF"/>
    <property type="match status" value="1"/>
</dbReference>
<keyword evidence="4" id="KW-0472">Membrane</keyword>
<dbReference type="PANTHER" id="PTHR45138">
    <property type="entry name" value="REGULATORY COMPONENTS OF SENSORY TRANSDUCTION SYSTEM"/>
    <property type="match status" value="1"/>
</dbReference>
<comment type="cofactor">
    <cofactor evidence="1">
        <name>Mg(2+)</name>
        <dbReference type="ChEBI" id="CHEBI:18420"/>
    </cofactor>
</comment>
<dbReference type="NCBIfam" id="TIGR00254">
    <property type="entry name" value="GGDEF"/>
    <property type="match status" value="1"/>
</dbReference>
<dbReference type="SMART" id="SM00267">
    <property type="entry name" value="GGDEF"/>
    <property type="match status" value="1"/>
</dbReference>
<sequence length="601" mass="69371">MFMTLKMTSRWRLLLWFLVPVLVVCSIEVQAQLKGYTAEQLRYQLYYKVLDPAQTLSDSRWMRLEPNENSFGFTDKIYVFKLNIINLGQQTLPVLLEVAYPLLDHLDIYEGNLAPSSQRYSLGDKKPFSDRVIKNRNFVIPADLEPNKTEIYFFKVQTTSATQFPLNIWNPVDFHEREKMLYGWYGLYFGTMLVMAMYNLFIYSSVRYSAYLWYVVYVLSMTLFQAAIEGLTFRYVWPQSLWWNSISISFFVCTMMAGVLFFQIYFLDLKNQSPNLYLLSKVAIAVSAILIISTFIVPYQYIIKVGAVLTTSSCIIALFTGYWVWYKGYRQARYFCLAWTVLVIVGFGTVMNYVGLLPRSVFTEYSTQIGSLIEVVLLSFALAEYINYEKSMRYEAQQHALSLQKIHNEELETKVAQRTEELEVLNRKLSDLSTTDQLTGLRNRRFLNSYLREELERCQRYKRPMTLMMLDIDHFKQFNDIHGHLAGDACLQAVAKCISVSLRWPGDLVARFGGEEFCVLLGETDSAGAVKVAERIRGNVEQLEFRWQNQTMKVTISLGVVVKTPDAGDSIEILISCADDALYKSKAAGRNQVTFYQATCA</sequence>
<evidence type="ECO:0000313" key="7">
    <source>
        <dbReference type="Proteomes" id="UP000235116"/>
    </source>
</evidence>
<evidence type="ECO:0000256" key="3">
    <source>
        <dbReference type="ARBA" id="ARBA00034247"/>
    </source>
</evidence>
<dbReference type="InterPro" id="IPR011622">
    <property type="entry name" value="7TMR_DISM_rcpt_extracell_dom2"/>
</dbReference>
<dbReference type="InterPro" id="IPR011623">
    <property type="entry name" value="7TMR_DISM_rcpt_extracell_dom1"/>
</dbReference>
<dbReference type="PROSITE" id="PS50887">
    <property type="entry name" value="GGDEF"/>
    <property type="match status" value="1"/>
</dbReference>
<keyword evidence="7" id="KW-1185">Reference proteome</keyword>
<dbReference type="Gene3D" id="3.30.70.270">
    <property type="match status" value="1"/>
</dbReference>
<feature type="transmembrane region" description="Helical" evidence="4">
    <location>
        <begin position="240"/>
        <end position="266"/>
    </location>
</feature>
<dbReference type="EC" id="2.7.7.65" evidence="2"/>
<proteinExistence type="predicted"/>
<gene>
    <name evidence="6" type="ORF">Kalk_00790</name>
</gene>
<feature type="transmembrane region" description="Helical" evidence="4">
    <location>
        <begin position="369"/>
        <end position="388"/>
    </location>
</feature>
<dbReference type="GO" id="GO:0052621">
    <property type="term" value="F:diguanylate cyclase activity"/>
    <property type="evidence" value="ECO:0007669"/>
    <property type="project" value="UniProtKB-EC"/>
</dbReference>
<evidence type="ECO:0000259" key="5">
    <source>
        <dbReference type="PROSITE" id="PS50887"/>
    </source>
</evidence>
<dbReference type="Gene3D" id="2.60.40.2380">
    <property type="match status" value="1"/>
</dbReference>
<dbReference type="InterPro" id="IPR043128">
    <property type="entry name" value="Rev_trsase/Diguanyl_cyclase"/>
</dbReference>
<dbReference type="InterPro" id="IPR050469">
    <property type="entry name" value="Diguanylate_Cyclase"/>
</dbReference>
<dbReference type="AlphaFoldDB" id="A0A2K9LFL4"/>
<protein>
    <recommendedName>
        <fullName evidence="2">diguanylate cyclase</fullName>
        <ecNumber evidence="2">2.7.7.65</ecNumber>
    </recommendedName>
</protein>
<evidence type="ECO:0000256" key="4">
    <source>
        <dbReference type="SAM" id="Phobius"/>
    </source>
</evidence>
<comment type="catalytic activity">
    <reaction evidence="3">
        <text>2 GTP = 3',3'-c-di-GMP + 2 diphosphate</text>
        <dbReference type="Rhea" id="RHEA:24898"/>
        <dbReference type="ChEBI" id="CHEBI:33019"/>
        <dbReference type="ChEBI" id="CHEBI:37565"/>
        <dbReference type="ChEBI" id="CHEBI:58805"/>
        <dbReference type="EC" id="2.7.7.65"/>
    </reaction>
</comment>
<feature type="transmembrane region" description="Helical" evidence="4">
    <location>
        <begin position="337"/>
        <end position="357"/>
    </location>
</feature>
<feature type="domain" description="GGDEF" evidence="5">
    <location>
        <begin position="463"/>
        <end position="598"/>
    </location>
</feature>
<dbReference type="Pfam" id="PF07695">
    <property type="entry name" value="7TMR-DISM_7TM"/>
    <property type="match status" value="1"/>
</dbReference>
<dbReference type="FunFam" id="3.30.70.270:FF:000001">
    <property type="entry name" value="Diguanylate cyclase domain protein"/>
    <property type="match status" value="1"/>
</dbReference>
<dbReference type="GO" id="GO:0005886">
    <property type="term" value="C:plasma membrane"/>
    <property type="evidence" value="ECO:0007669"/>
    <property type="project" value="TreeGrafter"/>
</dbReference>
<reference evidence="7" key="1">
    <citation type="submission" date="2017-08" db="EMBL/GenBank/DDBJ databases">
        <title>Direct submision.</title>
        <authorList>
            <person name="Kim S.-J."/>
            <person name="Rhee S.-K."/>
        </authorList>
    </citation>
    <scope>NUCLEOTIDE SEQUENCE [LARGE SCALE GENOMIC DNA]</scope>
    <source>
        <strain evidence="7">GI5</strain>
    </source>
</reference>
<name>A0A2K9LFL4_9GAMM</name>
<dbReference type="Pfam" id="PF07696">
    <property type="entry name" value="7TMR-DISMED2"/>
    <property type="match status" value="1"/>
</dbReference>
<feature type="transmembrane region" description="Helical" evidence="4">
    <location>
        <begin position="182"/>
        <end position="203"/>
    </location>
</feature>
<evidence type="ECO:0000313" key="6">
    <source>
        <dbReference type="EMBL" id="AUM11062.1"/>
    </source>
</evidence>
<dbReference type="SUPFAM" id="SSF55073">
    <property type="entry name" value="Nucleotide cyclase"/>
    <property type="match status" value="1"/>
</dbReference>
<dbReference type="KEGG" id="kak:Kalk_00790"/>